<comment type="caution">
    <text evidence="1">The sequence shown here is derived from an EMBL/GenBank/DDBJ whole genome shotgun (WGS) entry which is preliminary data.</text>
</comment>
<dbReference type="Proteomes" id="UP001386955">
    <property type="component" value="Unassembled WGS sequence"/>
</dbReference>
<protein>
    <submittedName>
        <fullName evidence="1">Uncharacterized protein</fullName>
    </submittedName>
</protein>
<dbReference type="AlphaFoldDB" id="A0AAN9NMI9"/>
<name>A0AAN9NMI9_PSOTE</name>
<evidence type="ECO:0000313" key="1">
    <source>
        <dbReference type="EMBL" id="KAK7375885.1"/>
    </source>
</evidence>
<accession>A0AAN9NMI9</accession>
<evidence type="ECO:0000313" key="2">
    <source>
        <dbReference type="Proteomes" id="UP001386955"/>
    </source>
</evidence>
<keyword evidence="2" id="KW-1185">Reference proteome</keyword>
<proteinExistence type="predicted"/>
<organism evidence="1 2">
    <name type="scientific">Psophocarpus tetragonolobus</name>
    <name type="common">Winged bean</name>
    <name type="synonym">Dolichos tetragonolobus</name>
    <dbReference type="NCBI Taxonomy" id="3891"/>
    <lineage>
        <taxon>Eukaryota</taxon>
        <taxon>Viridiplantae</taxon>
        <taxon>Streptophyta</taxon>
        <taxon>Embryophyta</taxon>
        <taxon>Tracheophyta</taxon>
        <taxon>Spermatophyta</taxon>
        <taxon>Magnoliopsida</taxon>
        <taxon>eudicotyledons</taxon>
        <taxon>Gunneridae</taxon>
        <taxon>Pentapetalae</taxon>
        <taxon>rosids</taxon>
        <taxon>fabids</taxon>
        <taxon>Fabales</taxon>
        <taxon>Fabaceae</taxon>
        <taxon>Papilionoideae</taxon>
        <taxon>50 kb inversion clade</taxon>
        <taxon>NPAAA clade</taxon>
        <taxon>indigoferoid/millettioid clade</taxon>
        <taxon>Phaseoleae</taxon>
        <taxon>Psophocarpus</taxon>
    </lineage>
</organism>
<reference evidence="1 2" key="1">
    <citation type="submission" date="2024-01" db="EMBL/GenBank/DDBJ databases">
        <title>The genomes of 5 underutilized Papilionoideae crops provide insights into root nodulation and disease resistanc.</title>
        <authorList>
            <person name="Jiang F."/>
        </authorList>
    </citation>
    <scope>NUCLEOTIDE SEQUENCE [LARGE SCALE GENOMIC DNA]</scope>
    <source>
        <strain evidence="1">DUOXIRENSHENG_FW03</strain>
        <tissue evidence="1">Leaves</tissue>
    </source>
</reference>
<sequence>MVRSLTKTSMGNSRLPQLQELQPKALVTRILIARVKQAYKTKGFVRATSLTFRHWAGVSPHTWSYDFAETCVFGKQSPGPGHCDPLGGTPSPEVTGYPFVEGRSSFSWEYGMDYFSAVAPGTRTLARASSVPRDQQRVVQEYSLSIDYAFRPDLRP</sequence>
<dbReference type="EMBL" id="JAYMYS010000040">
    <property type="protein sequence ID" value="KAK7375885.1"/>
    <property type="molecule type" value="Genomic_DNA"/>
</dbReference>
<gene>
    <name evidence="1" type="ORF">VNO78_35200</name>
</gene>